<dbReference type="PANTHER" id="PTHR43649:SF31">
    <property type="entry name" value="SN-GLYCEROL-3-PHOSPHATE-BINDING PERIPLASMIC PROTEIN UGPB"/>
    <property type="match status" value="1"/>
</dbReference>
<dbReference type="Proteomes" id="UP000609802">
    <property type="component" value="Unassembled WGS sequence"/>
</dbReference>
<name>A0ABQ3J7I6_9RHOB</name>
<reference evidence="10" key="1">
    <citation type="journal article" date="2019" name="Int. J. Syst. Evol. Microbiol.">
        <title>The Global Catalogue of Microorganisms (GCM) 10K type strain sequencing project: providing services to taxonomists for standard genome sequencing and annotation.</title>
        <authorList>
            <consortium name="The Broad Institute Genomics Platform"/>
            <consortium name="The Broad Institute Genome Sequencing Center for Infectious Disease"/>
            <person name="Wu L."/>
            <person name="Ma J."/>
        </authorList>
    </citation>
    <scope>NUCLEOTIDE SEQUENCE [LARGE SCALE GENOMIC DNA]</scope>
    <source>
        <strain evidence="10">KCTC 42443</strain>
    </source>
</reference>
<comment type="subunit">
    <text evidence="3">The complex is composed of two ATP-binding proteins (UgpC), two transmembrane proteins (UgpA and UgpE) and a solute-binding protein (UgpB).</text>
</comment>
<comment type="function">
    <text evidence="7">Part of the ABC transporter complex UgpBAEC involved in sn-glycerol-3-phosphate (G3P) import. Binds G3P.</text>
</comment>
<evidence type="ECO:0000256" key="1">
    <source>
        <dbReference type="ARBA" id="ARBA00004418"/>
    </source>
</evidence>
<dbReference type="InterPro" id="IPR006059">
    <property type="entry name" value="SBP"/>
</dbReference>
<organism evidence="9 10">
    <name type="scientific">Aliiroseovarius zhejiangensis</name>
    <dbReference type="NCBI Taxonomy" id="1632025"/>
    <lineage>
        <taxon>Bacteria</taxon>
        <taxon>Pseudomonadati</taxon>
        <taxon>Pseudomonadota</taxon>
        <taxon>Alphaproteobacteria</taxon>
        <taxon>Rhodobacterales</taxon>
        <taxon>Paracoccaceae</taxon>
        <taxon>Aliiroseovarius</taxon>
    </lineage>
</organism>
<keyword evidence="10" id="KW-1185">Reference proteome</keyword>
<evidence type="ECO:0000256" key="5">
    <source>
        <dbReference type="ARBA" id="ARBA00022448"/>
    </source>
</evidence>
<feature type="signal peptide" evidence="8">
    <location>
        <begin position="1"/>
        <end position="22"/>
    </location>
</feature>
<evidence type="ECO:0000313" key="9">
    <source>
        <dbReference type="EMBL" id="GHF04145.1"/>
    </source>
</evidence>
<dbReference type="Gene3D" id="3.40.190.10">
    <property type="entry name" value="Periplasmic binding protein-like II"/>
    <property type="match status" value="2"/>
</dbReference>
<dbReference type="CDD" id="cd14748">
    <property type="entry name" value="PBP2_UgpB"/>
    <property type="match status" value="1"/>
</dbReference>
<dbReference type="Pfam" id="PF13416">
    <property type="entry name" value="SBP_bac_8"/>
    <property type="match status" value="1"/>
</dbReference>
<accession>A0ABQ3J7I6</accession>
<sequence length="436" mass="47026">MRKFLLGAIAATTALSPIAASAQTEIQFWHAFTGRLGELVAAQVEEFNASQSDFTVVASHKGNYSETLNAGIAAFRAGEQPHVLMVFEVGTATMMAAEGAIKPVYEVMAESGAEFDPDAYIGAVKGYYTTTDGQMLSLPFNSSTPVLWVNRDAMEAAGVDPDTDLSTWQKVDEVLEQLKAGGEDCPLVTAWQSWIHLENLSAYHDVPFATRDNGFAGLDTELALNGEAQVAHLAKMGEWAKDGKFIYTGRRNEGGANFRGGECALFTESSAGYAGIKAEAEFDFDVRPLPYWEGVGNAPQNTIIGGASLWVMQGHEAEEYKGVGEFLSFLSSTPVQAKWHQDTGYLPITAAAGDATREAGFYEANPGTDVAVKQMTANEPTANSKGIRLGSFDQIRGIIDEELEAIWAGDKTAQEAMDSAKERGDALLRRFEQANK</sequence>
<comment type="similarity">
    <text evidence="2">Belongs to the bacterial solute-binding protein 1 family.</text>
</comment>
<dbReference type="InterPro" id="IPR050490">
    <property type="entry name" value="Bact_solute-bd_prot1"/>
</dbReference>
<keyword evidence="5" id="KW-0813">Transport</keyword>
<dbReference type="RefSeq" id="WP_191287058.1">
    <property type="nucleotide sequence ID" value="NZ_BNCH01000006.1"/>
</dbReference>
<dbReference type="EMBL" id="BNCH01000006">
    <property type="protein sequence ID" value="GHF04145.1"/>
    <property type="molecule type" value="Genomic_DNA"/>
</dbReference>
<proteinExistence type="inferred from homology"/>
<evidence type="ECO:0000256" key="3">
    <source>
        <dbReference type="ARBA" id="ARBA00011557"/>
    </source>
</evidence>
<evidence type="ECO:0000256" key="2">
    <source>
        <dbReference type="ARBA" id="ARBA00008520"/>
    </source>
</evidence>
<comment type="caution">
    <text evidence="9">The sequence shown here is derived from an EMBL/GenBank/DDBJ whole genome shotgun (WGS) entry which is preliminary data.</text>
</comment>
<evidence type="ECO:0000256" key="6">
    <source>
        <dbReference type="ARBA" id="ARBA00022729"/>
    </source>
</evidence>
<dbReference type="PANTHER" id="PTHR43649">
    <property type="entry name" value="ARABINOSE-BINDING PROTEIN-RELATED"/>
    <property type="match status" value="1"/>
</dbReference>
<dbReference type="SUPFAM" id="SSF53850">
    <property type="entry name" value="Periplasmic binding protein-like II"/>
    <property type="match status" value="1"/>
</dbReference>
<evidence type="ECO:0000256" key="4">
    <source>
        <dbReference type="ARBA" id="ARBA00017470"/>
    </source>
</evidence>
<protein>
    <recommendedName>
        <fullName evidence="4">sn-glycerol-3-phosphate-binding periplasmic protein UgpB</fullName>
    </recommendedName>
</protein>
<feature type="chain" id="PRO_5046108370" description="sn-glycerol-3-phosphate-binding periplasmic protein UgpB" evidence="8">
    <location>
        <begin position="23"/>
        <end position="436"/>
    </location>
</feature>
<gene>
    <name evidence="9" type="ORF">GCM10016455_26860</name>
</gene>
<keyword evidence="6 8" id="KW-0732">Signal</keyword>
<evidence type="ECO:0000256" key="7">
    <source>
        <dbReference type="ARBA" id="ARBA00034473"/>
    </source>
</evidence>
<evidence type="ECO:0000256" key="8">
    <source>
        <dbReference type="SAM" id="SignalP"/>
    </source>
</evidence>
<evidence type="ECO:0000313" key="10">
    <source>
        <dbReference type="Proteomes" id="UP000609802"/>
    </source>
</evidence>
<dbReference type="NCBIfam" id="NF008211">
    <property type="entry name" value="PRK10974.1"/>
    <property type="match status" value="1"/>
</dbReference>
<comment type="subcellular location">
    <subcellularLocation>
        <location evidence="1">Periplasm</location>
    </subcellularLocation>
</comment>